<dbReference type="Proteomes" id="UP000557688">
    <property type="component" value="Unassembled WGS sequence"/>
</dbReference>
<keyword evidence="5" id="KW-1185">Reference proteome</keyword>
<dbReference type="PANTHER" id="PTHR35369:SF2">
    <property type="entry name" value="BLR3025 PROTEIN"/>
    <property type="match status" value="1"/>
</dbReference>
<feature type="domain" description="DNA polymerase Y-family little finger" evidence="2">
    <location>
        <begin position="268"/>
        <end position="346"/>
    </location>
</feature>
<dbReference type="SUPFAM" id="SSF56672">
    <property type="entry name" value="DNA/RNA polymerases"/>
    <property type="match status" value="1"/>
</dbReference>
<dbReference type="AlphaFoldDB" id="A0A839UXD5"/>
<proteinExistence type="predicted"/>
<name>A0A839UXD5_9PROT</name>
<evidence type="ECO:0000259" key="3">
    <source>
        <dbReference type="Pfam" id="PF20114"/>
    </source>
</evidence>
<organism evidence="4 5">
    <name type="scientific">Endobacter medicaginis</name>
    <dbReference type="NCBI Taxonomy" id="1181271"/>
    <lineage>
        <taxon>Bacteria</taxon>
        <taxon>Pseudomonadati</taxon>
        <taxon>Pseudomonadota</taxon>
        <taxon>Alphaproteobacteria</taxon>
        <taxon>Acetobacterales</taxon>
        <taxon>Acetobacteraceae</taxon>
        <taxon>Endobacter</taxon>
    </lineage>
</organism>
<dbReference type="PANTHER" id="PTHR35369">
    <property type="entry name" value="BLR3025 PROTEIN-RELATED"/>
    <property type="match status" value="1"/>
</dbReference>
<gene>
    <name evidence="4" type="ORF">FHR90_002308</name>
</gene>
<dbReference type="CDD" id="cd03468">
    <property type="entry name" value="PolY_like"/>
    <property type="match status" value="1"/>
</dbReference>
<feature type="domain" description="DUF6504" evidence="3">
    <location>
        <begin position="441"/>
        <end position="521"/>
    </location>
</feature>
<evidence type="ECO:0000259" key="2">
    <source>
        <dbReference type="Pfam" id="PF11799"/>
    </source>
</evidence>
<keyword evidence="1" id="KW-0227">DNA damage</keyword>
<dbReference type="InterPro" id="IPR045443">
    <property type="entry name" value="DUF6504"/>
</dbReference>
<dbReference type="GO" id="GO:0006281">
    <property type="term" value="P:DNA repair"/>
    <property type="evidence" value="ECO:0007669"/>
    <property type="project" value="InterPro"/>
</dbReference>
<dbReference type="Pfam" id="PF11799">
    <property type="entry name" value="IMS_C"/>
    <property type="match status" value="1"/>
</dbReference>
<comment type="caution">
    <text evidence="4">The sequence shown here is derived from an EMBL/GenBank/DDBJ whole genome shotgun (WGS) entry which is preliminary data.</text>
</comment>
<dbReference type="EMBL" id="JACHXV010000008">
    <property type="protein sequence ID" value="MBB3174467.1"/>
    <property type="molecule type" value="Genomic_DNA"/>
</dbReference>
<dbReference type="GO" id="GO:0003684">
    <property type="term" value="F:damaged DNA binding"/>
    <property type="evidence" value="ECO:0007669"/>
    <property type="project" value="InterPro"/>
</dbReference>
<dbReference type="RefSeq" id="WP_221188264.1">
    <property type="nucleotide sequence ID" value="NZ_JACHXV010000008.1"/>
</dbReference>
<dbReference type="InterPro" id="IPR043502">
    <property type="entry name" value="DNA/RNA_pol_sf"/>
</dbReference>
<evidence type="ECO:0000256" key="1">
    <source>
        <dbReference type="ARBA" id="ARBA00022763"/>
    </source>
</evidence>
<accession>A0A839UXD5</accession>
<evidence type="ECO:0000313" key="5">
    <source>
        <dbReference type="Proteomes" id="UP000557688"/>
    </source>
</evidence>
<dbReference type="InterPro" id="IPR050356">
    <property type="entry name" value="SulA_CellDiv_inhibitor"/>
</dbReference>
<dbReference type="Pfam" id="PF20114">
    <property type="entry name" value="DUF6504"/>
    <property type="match status" value="1"/>
</dbReference>
<protein>
    <submittedName>
        <fullName evidence="4">Protein ImuB</fullName>
    </submittedName>
</protein>
<dbReference type="InterPro" id="IPR017961">
    <property type="entry name" value="DNA_pol_Y-fam_little_finger"/>
</dbReference>
<reference evidence="4 5" key="1">
    <citation type="submission" date="2020-08" db="EMBL/GenBank/DDBJ databases">
        <title>Genomic Encyclopedia of Type Strains, Phase III (KMG-III): the genomes of soil and plant-associated and newly described type strains.</title>
        <authorList>
            <person name="Whitman W."/>
        </authorList>
    </citation>
    <scope>NUCLEOTIDE SEQUENCE [LARGE SCALE GENOMIC DNA]</scope>
    <source>
        <strain evidence="4 5">CECT 8088</strain>
    </source>
</reference>
<sequence length="524" mass="57560">MTTSRILSLWLPHWPTDRLRRALRRSSGGLPDRPVLITAHRIGSRRLIAATCPRAAALGLHPGLSVTEAQARHPGLAITEADPEADRHALLGLARWCLGLTPGVALTPVENGSNDACADGLWLDASGCAPLYAPDQPAAEDRLRRTLLARLARLGIAARAAIADTPGAAHALARHGAPGQTDPLPLPVAALRLDATTCDRLDRLGLSRIGDLATLPRAPLERRFGRNRLAAGRTVLLRLDQLLGRVREPLPWLPPPGRIAARLHVFDPLVTAEGLARAIDALATDIATRLRAAGEGALGLELRLERCDNTTQTRRLGLAAPNADAAHLAKLFTTRLDELDPGEGVETLCLTVCRRARRAAHQHAVLMADTSQEAHPDPICDLIDTLSHRPGLHALWRPRLRESDVPERAFQRLPAHMPIPASPARAWPRPTRLIDPPCPVQAIAELPDAAPAQFVWQGRRHRIRCADGPERIAGEWWQRDGERRAVRDYFRVEDTDGHRFWLFRRGDGQLCETGDLRWFLHGIF</sequence>
<evidence type="ECO:0000313" key="4">
    <source>
        <dbReference type="EMBL" id="MBB3174467.1"/>
    </source>
</evidence>